<keyword evidence="1" id="KW-0677">Repeat</keyword>
<dbReference type="SMART" id="SM00255">
    <property type="entry name" value="TIR"/>
    <property type="match status" value="2"/>
</dbReference>
<protein>
    <recommendedName>
        <fullName evidence="3">TIR domain-containing protein</fullName>
    </recommendedName>
</protein>
<accession>A0A445EAU7</accession>
<keyword evidence="5" id="KW-1185">Reference proteome</keyword>
<dbReference type="AlphaFoldDB" id="A0A445EAU7"/>
<evidence type="ECO:0000313" key="4">
    <source>
        <dbReference type="EMBL" id="RYR72656.1"/>
    </source>
</evidence>
<dbReference type="Pfam" id="PF01582">
    <property type="entry name" value="TIR"/>
    <property type="match status" value="2"/>
</dbReference>
<dbReference type="Proteomes" id="UP000289738">
    <property type="component" value="Chromosome A02"/>
</dbReference>
<evidence type="ECO:0000256" key="2">
    <source>
        <dbReference type="ARBA" id="ARBA00023027"/>
    </source>
</evidence>
<dbReference type="PANTHER" id="PTHR32009:SF160">
    <property type="entry name" value="DISEASE RESISTANCE PROTEIN (TIR-NBS-LRR CLASS)"/>
    <property type="match status" value="1"/>
</dbReference>
<dbReference type="EMBL" id="SDMP01000002">
    <property type="protein sequence ID" value="RYR72656.1"/>
    <property type="molecule type" value="Genomic_DNA"/>
</dbReference>
<dbReference type="Pfam" id="PF23282">
    <property type="entry name" value="WHD_ROQ1"/>
    <property type="match status" value="1"/>
</dbReference>
<proteinExistence type="predicted"/>
<feature type="domain" description="TIR" evidence="3">
    <location>
        <begin position="268"/>
        <end position="435"/>
    </location>
</feature>
<keyword evidence="2" id="KW-0520">NAD</keyword>
<dbReference type="InterPro" id="IPR000157">
    <property type="entry name" value="TIR_dom"/>
</dbReference>
<feature type="domain" description="TIR" evidence="3">
    <location>
        <begin position="1"/>
        <end position="137"/>
    </location>
</feature>
<dbReference type="GO" id="GO:0007165">
    <property type="term" value="P:signal transduction"/>
    <property type="evidence" value="ECO:0007669"/>
    <property type="project" value="InterPro"/>
</dbReference>
<dbReference type="FunFam" id="3.40.50.10140:FF:000007">
    <property type="entry name" value="Disease resistance protein (TIR-NBS-LRR class)"/>
    <property type="match status" value="1"/>
</dbReference>
<evidence type="ECO:0000259" key="3">
    <source>
        <dbReference type="PROSITE" id="PS50104"/>
    </source>
</evidence>
<evidence type="ECO:0000256" key="1">
    <source>
        <dbReference type="ARBA" id="ARBA00022737"/>
    </source>
</evidence>
<dbReference type="SUPFAM" id="SSF52200">
    <property type="entry name" value="Toll/Interleukin receptor TIR domain"/>
    <property type="match status" value="2"/>
</dbReference>
<sequence>MYDVYISFEPHYPSHPFISLLSGALKRAGVHLFLDNYMKPKSKDLILSSVIKGSRVSIVVFTTDFACTTWSLKELEKIMEYRSSRGQQVVPVFYEVDPKEVFNQSGHFGEALLATLARTSTNQAKVVSYMTALKEAAAISPRFLTNFRWPLGIIEEELLLFLKEQVATKACNFDSTSVIWWEGIRCVKQMFLVLAYLSHFFIGMDQNDVTQILQKAGCDVVVALKAIKGLEDHSLLSFEKDRFRMHRLIQDIGREMYLKESSIKPQQRPYDVFLSFRGKDTRSNFMSHLHASLENASIYVFKDDDEEARGENISLSLLKAIGESRISIIILSPNYADSKWCLQELEDIMRCYNNQTQKVLPVFHHVDPSEVRNQAGRFGEAFEEFIKKNPQNKVKEQDWRKALRDVGSTAGFVVQNWSSSHAGLSSIIKELPKVQNLQLECGSQLNISGNVNLVSSNDTNFKELEAPSRTSHVSNMNTSALGGCCSEGYISRSENSLNIILIQMGMNCLITKALRQSISQKLTSNLAGDFLLPGNNNPDWLTFSSEGSSVSFEVPKVNGRSLKAVILCIVYSSSSNIIASEGISLKNMMIINYTKATTHVYEGDTLSSLKGEDWQSVLSNLEASDKVQVVAVVLGYGFRVKETTVYLIYDDPIDQTMKQQDDGNDMVADENVTVHGGDEKEEFKLLRKRKFQYYDDTSSEDDRVGDV</sequence>
<dbReference type="InterPro" id="IPR035897">
    <property type="entry name" value="Toll_tir_struct_dom_sf"/>
</dbReference>
<dbReference type="InterPro" id="IPR058192">
    <property type="entry name" value="WHD_ROQ1-like"/>
</dbReference>
<comment type="caution">
    <text evidence="4">The sequence shown here is derived from an EMBL/GenBank/DDBJ whole genome shotgun (WGS) entry which is preliminary data.</text>
</comment>
<organism evidence="4 5">
    <name type="scientific">Arachis hypogaea</name>
    <name type="common">Peanut</name>
    <dbReference type="NCBI Taxonomy" id="3818"/>
    <lineage>
        <taxon>Eukaryota</taxon>
        <taxon>Viridiplantae</taxon>
        <taxon>Streptophyta</taxon>
        <taxon>Embryophyta</taxon>
        <taxon>Tracheophyta</taxon>
        <taxon>Spermatophyta</taxon>
        <taxon>Magnoliopsida</taxon>
        <taxon>eudicotyledons</taxon>
        <taxon>Gunneridae</taxon>
        <taxon>Pentapetalae</taxon>
        <taxon>rosids</taxon>
        <taxon>fabids</taxon>
        <taxon>Fabales</taxon>
        <taxon>Fabaceae</taxon>
        <taxon>Papilionoideae</taxon>
        <taxon>50 kb inversion clade</taxon>
        <taxon>dalbergioids sensu lato</taxon>
        <taxon>Dalbergieae</taxon>
        <taxon>Pterocarpus clade</taxon>
        <taxon>Arachis</taxon>
    </lineage>
</organism>
<dbReference type="PANTHER" id="PTHR32009">
    <property type="entry name" value="TMV RESISTANCE PROTEIN N-LIKE"/>
    <property type="match status" value="1"/>
</dbReference>
<reference evidence="4 5" key="1">
    <citation type="submission" date="2019-01" db="EMBL/GenBank/DDBJ databases">
        <title>Sequencing of cultivated peanut Arachis hypogaea provides insights into genome evolution and oil improvement.</title>
        <authorList>
            <person name="Chen X."/>
        </authorList>
    </citation>
    <scope>NUCLEOTIDE SEQUENCE [LARGE SCALE GENOMIC DNA]</scope>
    <source>
        <strain evidence="5">cv. Fuhuasheng</strain>
        <tissue evidence="4">Leaves</tissue>
    </source>
</reference>
<dbReference type="Gene3D" id="3.40.50.10140">
    <property type="entry name" value="Toll/interleukin-1 receptor homology (TIR) domain"/>
    <property type="match status" value="2"/>
</dbReference>
<evidence type="ECO:0000313" key="5">
    <source>
        <dbReference type="Proteomes" id="UP000289738"/>
    </source>
</evidence>
<name>A0A445EAU7_ARAHY</name>
<gene>
    <name evidence="4" type="ORF">Ahy_A02g006884</name>
</gene>
<dbReference type="GO" id="GO:0061809">
    <property type="term" value="F:NAD+ nucleosidase activity, cyclic ADP-ribose generating"/>
    <property type="evidence" value="ECO:0007669"/>
    <property type="project" value="UniProtKB-EC"/>
</dbReference>
<dbReference type="PROSITE" id="PS50104">
    <property type="entry name" value="TIR"/>
    <property type="match status" value="2"/>
</dbReference>